<evidence type="ECO:0000259" key="10">
    <source>
        <dbReference type="Pfam" id="PF08071"/>
    </source>
</evidence>
<evidence type="ECO:0000313" key="13">
    <source>
        <dbReference type="Proteomes" id="UP001216638"/>
    </source>
</evidence>
<evidence type="ECO:0000259" key="11">
    <source>
        <dbReference type="Pfam" id="PF16121"/>
    </source>
</evidence>
<feature type="compositionally biased region" description="Low complexity" evidence="6">
    <location>
        <begin position="27"/>
        <end position="37"/>
    </location>
</feature>
<protein>
    <submittedName>
        <fullName evidence="12">Pre-mRNA-splicing factor cwf19</fullName>
    </submittedName>
</protein>
<dbReference type="InterPro" id="IPR006767">
    <property type="entry name" value="Cwf19-like_C_dom-2"/>
</dbReference>
<comment type="similarity">
    <text evidence="1">Belongs to the eukaryotic ribosomal protein eS4 family.</text>
</comment>
<dbReference type="FunFam" id="2.30.30.30:FF:000005">
    <property type="entry name" value="40S ribosomal protein S4"/>
    <property type="match status" value="1"/>
</dbReference>
<keyword evidence="3" id="KW-0694">RNA-binding</keyword>
<dbReference type="InterPro" id="IPR038237">
    <property type="entry name" value="Ribosomal_eS4_central_sf"/>
</dbReference>
<dbReference type="InterPro" id="IPR036265">
    <property type="entry name" value="HIT-like_sf"/>
</dbReference>
<dbReference type="Gene3D" id="2.40.50.740">
    <property type="match status" value="1"/>
</dbReference>
<feature type="region of interest" description="Disordered" evidence="6">
    <location>
        <begin position="170"/>
        <end position="215"/>
    </location>
</feature>
<evidence type="ECO:0000256" key="6">
    <source>
        <dbReference type="SAM" id="MobiDB-lite"/>
    </source>
</evidence>
<evidence type="ECO:0000259" key="7">
    <source>
        <dbReference type="Pfam" id="PF00900"/>
    </source>
</evidence>
<evidence type="ECO:0000256" key="3">
    <source>
        <dbReference type="ARBA" id="ARBA00022884"/>
    </source>
</evidence>
<dbReference type="InterPro" id="IPR036986">
    <property type="entry name" value="S4_RNA-bd_sf"/>
</dbReference>
<keyword evidence="2" id="KW-0699">rRNA-binding</keyword>
<reference evidence="12" key="1">
    <citation type="submission" date="2023-03" db="EMBL/GenBank/DDBJ databases">
        <title>Mating type loci evolution in Malassezia.</title>
        <authorList>
            <person name="Coelho M.A."/>
        </authorList>
    </citation>
    <scope>NUCLEOTIDE SEQUENCE</scope>
    <source>
        <strain evidence="12">CBS 14135</strain>
    </source>
</reference>
<evidence type="ECO:0000256" key="4">
    <source>
        <dbReference type="ARBA" id="ARBA00022980"/>
    </source>
</evidence>
<dbReference type="CDD" id="cd06087">
    <property type="entry name" value="KOW_RPS4"/>
    <property type="match status" value="1"/>
</dbReference>
<evidence type="ECO:0000256" key="5">
    <source>
        <dbReference type="ARBA" id="ARBA00023274"/>
    </source>
</evidence>
<dbReference type="SUPFAM" id="SSF54197">
    <property type="entry name" value="HIT-like"/>
    <property type="match status" value="1"/>
</dbReference>
<dbReference type="CDD" id="cd00165">
    <property type="entry name" value="S4"/>
    <property type="match status" value="1"/>
</dbReference>
<dbReference type="Pfam" id="PF08071">
    <property type="entry name" value="RS4NT"/>
    <property type="match status" value="1"/>
</dbReference>
<dbReference type="HAMAP" id="MF_00485">
    <property type="entry name" value="Ribosomal_eS4"/>
    <property type="match status" value="1"/>
</dbReference>
<dbReference type="InterPro" id="IPR041982">
    <property type="entry name" value="Ribosomal_eS4_KOW"/>
</dbReference>
<evidence type="ECO:0000313" key="12">
    <source>
        <dbReference type="EMBL" id="WFC94688.1"/>
    </source>
</evidence>
<dbReference type="Gene3D" id="3.30.428.10">
    <property type="entry name" value="HIT-like"/>
    <property type="match status" value="1"/>
</dbReference>
<feature type="domain" description="Small ribosomal subunit protein eS4 C-terminal" evidence="11">
    <location>
        <begin position="872"/>
        <end position="918"/>
    </location>
</feature>
<dbReference type="InterPro" id="IPR013843">
    <property type="entry name" value="Ribosomal_eS4_N"/>
</dbReference>
<dbReference type="GO" id="GO:0003735">
    <property type="term" value="F:structural constituent of ribosome"/>
    <property type="evidence" value="ECO:0007669"/>
    <property type="project" value="InterPro"/>
</dbReference>
<feature type="domain" description="Small ribosomal subunit protein eS4 central region" evidence="7">
    <location>
        <begin position="756"/>
        <end position="829"/>
    </location>
</feature>
<dbReference type="PANTHER" id="PTHR11581">
    <property type="entry name" value="30S/40S RIBOSOMAL PROTEIN S4"/>
    <property type="match status" value="1"/>
</dbReference>
<feature type="region of interest" description="Disordered" evidence="6">
    <location>
        <begin position="1"/>
        <end position="65"/>
    </location>
</feature>
<dbReference type="Gene3D" id="3.10.290.10">
    <property type="entry name" value="RNA-binding S4 domain"/>
    <property type="match status" value="1"/>
</dbReference>
<gene>
    <name evidence="12" type="primary">cwf19</name>
    <name evidence="12" type="ORF">MBRA1_001322</name>
</gene>
<dbReference type="Pfam" id="PF04677">
    <property type="entry name" value="CwfJ_C_1"/>
    <property type="match status" value="1"/>
</dbReference>
<dbReference type="InterPro" id="IPR032277">
    <property type="entry name" value="Ribosomal_eS4_C"/>
</dbReference>
<proteinExistence type="inferred from homology"/>
<dbReference type="EMBL" id="CP119951">
    <property type="protein sequence ID" value="WFC94688.1"/>
    <property type="molecule type" value="Genomic_DNA"/>
</dbReference>
<accession>A0AAF0DSL3</accession>
<feature type="domain" description="Cwf19-like protein C-terminal" evidence="8">
    <location>
        <begin position="527"/>
        <end position="648"/>
    </location>
</feature>
<dbReference type="Pfam" id="PF04676">
    <property type="entry name" value="CwfJ_C_2"/>
    <property type="match status" value="1"/>
</dbReference>
<dbReference type="AlphaFoldDB" id="A0AAF0DSL3"/>
<feature type="domain" description="Cwf19-like C-terminal" evidence="9">
    <location>
        <begin position="395"/>
        <end position="518"/>
    </location>
</feature>
<dbReference type="GO" id="GO:0019843">
    <property type="term" value="F:rRNA binding"/>
    <property type="evidence" value="ECO:0007669"/>
    <property type="project" value="UniProtKB-KW"/>
</dbReference>
<evidence type="ECO:0000256" key="1">
    <source>
        <dbReference type="ARBA" id="ARBA00007500"/>
    </source>
</evidence>
<sequence>MDDRVPKKPRSDHSASYDAGATDEHVSSSSSPEAEAPAPAPTGSGLKRDDWMTLGDPEAGGSHDFFSAIGETKATEPAANKPDPEALQVHARELNPVLNPNAAATPHSETQVHQSTSYGAPGHKWRMMKLRRTYEIAEQSGVPVEQVAIERYGSMDAFDEARRERQYLEDTGRSFKDAPSSGASTPRSGSHVFRRPGVASSAASGASRTDTPESTSVRIPTVLPQAPVPRTEAVAAPSLSELNRLEAKALRAEMMNQPDALALRAELEKARHAFEGAEPRETVEVVPVIDGYGRMYDVGSGRSAEAVDPSALSRKRRKQGMDEPEDATLTELVHEERLGAGRMDQKNMDAALAQQIATDHGFENDLDYIDSEAQRFARKKMRDDAMKRQFAIQDFARTKRALDECTFCWQDEGRMAPRANIVSSGTCTYLALPDREPLVDGHCWIVPMQHHVSSLDVDENGWTEIRNFMKCLIRMAASRNQSMVFFETVLSLRQQKHTYIEAVPVPNDAFAEVPAYFKTALSDVESEWADHAKIIYFSEARPFQRSMVSRLPYFMVQWDYKGQRGYGHVIESRDDEHGIKKAGPDNEEPTYADGDHVGGAGFPKYFAQEILGSLLDLDPHQWRRPRHIQGIQAHLARFRATWEPFDWTRALDDPATVLRQMVRGPRHHLKHLAAPHSWLLDKLSGTYAPRPSTGPHKLRESLPLVVLLRNRLKYALTGREVMLITMQRIIKVDNKVRTDPTYPTGFMDVVSIERSGEHFRILYDVKGRFVVHRITPEEASYKLLKVKRVELGAKGVPHIVTHDGRTLRYPDPLVRVNDTVKFDVNTQKMVDFIKFDTGAQVMITGGRNIGRAGVILHRERHHGGFDIVHIRDPAGREFSTRLSNVFVIGDSEKRWISMPRGGGVKLTISEERDQRRKQRESA</sequence>
<keyword evidence="5" id="KW-0687">Ribonucleoprotein</keyword>
<feature type="region of interest" description="Disordered" evidence="6">
    <location>
        <begin position="307"/>
        <end position="326"/>
    </location>
</feature>
<keyword evidence="4" id="KW-0689">Ribosomal protein</keyword>
<dbReference type="GO" id="GO:0002181">
    <property type="term" value="P:cytoplasmic translation"/>
    <property type="evidence" value="ECO:0007669"/>
    <property type="project" value="UniProtKB-ARBA"/>
</dbReference>
<dbReference type="FunFam" id="2.40.50.740:FF:000001">
    <property type="entry name" value="40S ribosomal protein S4"/>
    <property type="match status" value="1"/>
</dbReference>
<dbReference type="InterPro" id="IPR000876">
    <property type="entry name" value="Ribosomal_eS4"/>
</dbReference>
<evidence type="ECO:0000259" key="9">
    <source>
        <dbReference type="Pfam" id="PF04677"/>
    </source>
</evidence>
<dbReference type="InterPro" id="IPR013845">
    <property type="entry name" value="Ribosomal_eS4_central_region"/>
</dbReference>
<dbReference type="Gene3D" id="2.30.30.30">
    <property type="match status" value="1"/>
</dbReference>
<dbReference type="FunFam" id="3.10.290.10:FF:000002">
    <property type="entry name" value="40S ribosomal protein S4"/>
    <property type="match status" value="1"/>
</dbReference>
<dbReference type="PANTHER" id="PTHR11581:SF0">
    <property type="entry name" value="SMALL RIBOSOMAL SUBUNIT PROTEIN ES4"/>
    <property type="match status" value="1"/>
</dbReference>
<name>A0AAF0DSL3_9BASI</name>
<dbReference type="GO" id="GO:0022627">
    <property type="term" value="C:cytosolic small ribosomal subunit"/>
    <property type="evidence" value="ECO:0007669"/>
    <property type="project" value="TreeGrafter"/>
</dbReference>
<dbReference type="InterPro" id="IPR006768">
    <property type="entry name" value="Cwf19-like_C_dom-1"/>
</dbReference>
<evidence type="ECO:0000256" key="2">
    <source>
        <dbReference type="ARBA" id="ARBA00022730"/>
    </source>
</evidence>
<dbReference type="Pfam" id="PF16121">
    <property type="entry name" value="40S_S4_C"/>
    <property type="match status" value="1"/>
</dbReference>
<organism evidence="12 13">
    <name type="scientific">Malassezia brasiliensis</name>
    <dbReference type="NCBI Taxonomy" id="1821822"/>
    <lineage>
        <taxon>Eukaryota</taxon>
        <taxon>Fungi</taxon>
        <taxon>Dikarya</taxon>
        <taxon>Basidiomycota</taxon>
        <taxon>Ustilaginomycotina</taxon>
        <taxon>Malasseziomycetes</taxon>
        <taxon>Malasseziales</taxon>
        <taxon>Malasseziaceae</taxon>
        <taxon>Malassezia</taxon>
    </lineage>
</organism>
<dbReference type="InterPro" id="IPR014722">
    <property type="entry name" value="Rib_uL2_dom2"/>
</dbReference>
<dbReference type="Proteomes" id="UP001216638">
    <property type="component" value="Chromosome 1"/>
</dbReference>
<feature type="domain" description="Small ribosomal subunit protein eS4 N-terminal" evidence="10">
    <location>
        <begin position="663"/>
        <end position="699"/>
    </location>
</feature>
<dbReference type="Pfam" id="PF00900">
    <property type="entry name" value="Ribosomal_S4e"/>
    <property type="match status" value="1"/>
</dbReference>
<feature type="compositionally biased region" description="Basic and acidic residues" evidence="6">
    <location>
        <begin position="1"/>
        <end position="15"/>
    </location>
</feature>
<keyword evidence="13" id="KW-1185">Reference proteome</keyword>
<evidence type="ECO:0000259" key="8">
    <source>
        <dbReference type="Pfam" id="PF04676"/>
    </source>
</evidence>